<dbReference type="Pfam" id="PF00905">
    <property type="entry name" value="Transpeptidase"/>
    <property type="match status" value="1"/>
</dbReference>
<feature type="compositionally biased region" description="Pro residues" evidence="16">
    <location>
        <begin position="973"/>
        <end position="984"/>
    </location>
</feature>
<dbReference type="PATRIC" id="fig|889306.3.peg.3712"/>
<dbReference type="Pfam" id="PF00912">
    <property type="entry name" value="Transgly"/>
    <property type="match status" value="1"/>
</dbReference>
<keyword evidence="10 17" id="KW-1133">Transmembrane helix</keyword>
<evidence type="ECO:0000256" key="16">
    <source>
        <dbReference type="SAM" id="MobiDB-lite"/>
    </source>
</evidence>
<evidence type="ECO:0000256" key="6">
    <source>
        <dbReference type="ARBA" id="ARBA00022692"/>
    </source>
</evidence>
<dbReference type="InterPro" id="IPR050396">
    <property type="entry name" value="Glycosyltr_51/Transpeptidase"/>
</dbReference>
<evidence type="ECO:0000313" key="20">
    <source>
        <dbReference type="EMBL" id="KIL43872.1"/>
    </source>
</evidence>
<keyword evidence="6 17" id="KW-0812">Transmembrane</keyword>
<evidence type="ECO:0000256" key="11">
    <source>
        <dbReference type="ARBA" id="ARBA00023136"/>
    </source>
</evidence>
<evidence type="ECO:0000256" key="17">
    <source>
        <dbReference type="SAM" id="Phobius"/>
    </source>
</evidence>
<dbReference type="SUPFAM" id="SSF53955">
    <property type="entry name" value="Lysozyme-like"/>
    <property type="match status" value="1"/>
</dbReference>
<keyword evidence="21" id="KW-1185">Reference proteome</keyword>
<dbReference type="GO" id="GO:0008658">
    <property type="term" value="F:penicillin binding"/>
    <property type="evidence" value="ECO:0007669"/>
    <property type="project" value="InterPro"/>
</dbReference>
<keyword evidence="7" id="KW-0378">Hydrolase</keyword>
<dbReference type="STRING" id="889306.KP78_36960"/>
<feature type="domain" description="Glycosyl transferase family 51" evidence="19">
    <location>
        <begin position="97"/>
        <end position="283"/>
    </location>
</feature>
<keyword evidence="5 20" id="KW-0808">Transferase</keyword>
<dbReference type="GO" id="GO:0006508">
    <property type="term" value="P:proteolysis"/>
    <property type="evidence" value="ECO:0007669"/>
    <property type="project" value="UniProtKB-KW"/>
</dbReference>
<keyword evidence="3" id="KW-0645">Protease</keyword>
<keyword evidence="12" id="KW-0511">Multifunctional enzyme</keyword>
<proteinExistence type="predicted"/>
<comment type="catalytic activity">
    <reaction evidence="15">
        <text>[GlcNAc-(1-&gt;4)-Mur2Ac(oyl-L-Ala-gamma-D-Glu-L-Lys-D-Ala-D-Ala)](n)-di-trans,octa-cis-undecaprenyl diphosphate + beta-D-GlcNAc-(1-&gt;4)-Mur2Ac(oyl-L-Ala-gamma-D-Glu-L-Lys-D-Ala-D-Ala)-di-trans,octa-cis-undecaprenyl diphosphate = [GlcNAc-(1-&gt;4)-Mur2Ac(oyl-L-Ala-gamma-D-Glu-L-Lys-D-Ala-D-Ala)](n+1)-di-trans,octa-cis-undecaprenyl diphosphate + di-trans,octa-cis-undecaprenyl diphosphate + H(+)</text>
        <dbReference type="Rhea" id="RHEA:23708"/>
        <dbReference type="Rhea" id="RHEA-COMP:9602"/>
        <dbReference type="Rhea" id="RHEA-COMP:9603"/>
        <dbReference type="ChEBI" id="CHEBI:15378"/>
        <dbReference type="ChEBI" id="CHEBI:58405"/>
        <dbReference type="ChEBI" id="CHEBI:60033"/>
        <dbReference type="ChEBI" id="CHEBI:78435"/>
        <dbReference type="EC" id="2.4.99.28"/>
    </reaction>
</comment>
<comment type="catalytic activity">
    <reaction evidence="14">
        <text>Preferential cleavage: (Ac)2-L-Lys-D-Ala-|-D-Ala. Also transpeptidation of peptidyl-alanyl moieties that are N-acyl substituents of D-alanine.</text>
        <dbReference type="EC" id="3.4.16.4"/>
    </reaction>
</comment>
<dbReference type="InterPro" id="IPR001460">
    <property type="entry name" value="PCN-bd_Tpept"/>
</dbReference>
<dbReference type="GO" id="GO:0008955">
    <property type="term" value="F:peptidoglycan glycosyltransferase activity"/>
    <property type="evidence" value="ECO:0007669"/>
    <property type="project" value="UniProtKB-EC"/>
</dbReference>
<dbReference type="GO" id="GO:0071555">
    <property type="term" value="P:cell wall organization"/>
    <property type="evidence" value="ECO:0007669"/>
    <property type="project" value="UniProtKB-KW"/>
</dbReference>
<dbReference type="AlphaFoldDB" id="A0A0C2V4B3"/>
<dbReference type="PANTHER" id="PTHR32282:SF32">
    <property type="entry name" value="PENICILLIN-BINDING PROTEIN 2A"/>
    <property type="match status" value="1"/>
</dbReference>
<dbReference type="RefSeq" id="WP_084220140.1">
    <property type="nucleotide sequence ID" value="NZ_JXRP01000020.1"/>
</dbReference>
<dbReference type="GO" id="GO:0008360">
    <property type="term" value="P:regulation of cell shape"/>
    <property type="evidence" value="ECO:0007669"/>
    <property type="project" value="UniProtKB-KW"/>
</dbReference>
<feature type="region of interest" description="Disordered" evidence="16">
    <location>
        <begin position="900"/>
        <end position="984"/>
    </location>
</feature>
<dbReference type="InterPro" id="IPR013783">
    <property type="entry name" value="Ig-like_fold"/>
</dbReference>
<evidence type="ECO:0000256" key="15">
    <source>
        <dbReference type="ARBA" id="ARBA00049902"/>
    </source>
</evidence>
<keyword evidence="1" id="KW-1003">Cell membrane</keyword>
<evidence type="ECO:0000256" key="10">
    <source>
        <dbReference type="ARBA" id="ARBA00022989"/>
    </source>
</evidence>
<dbReference type="GO" id="GO:0009002">
    <property type="term" value="F:serine-type D-Ala-D-Ala carboxypeptidase activity"/>
    <property type="evidence" value="ECO:0007669"/>
    <property type="project" value="UniProtKB-EC"/>
</dbReference>
<dbReference type="EMBL" id="JXRP01000020">
    <property type="protein sequence ID" value="KIL43872.1"/>
    <property type="molecule type" value="Genomic_DNA"/>
</dbReference>
<dbReference type="GO" id="GO:0030288">
    <property type="term" value="C:outer membrane-bounded periplasmic space"/>
    <property type="evidence" value="ECO:0007669"/>
    <property type="project" value="TreeGrafter"/>
</dbReference>
<evidence type="ECO:0000259" key="18">
    <source>
        <dbReference type="Pfam" id="PF00905"/>
    </source>
</evidence>
<keyword evidence="13" id="KW-0961">Cell wall biogenesis/degradation</keyword>
<evidence type="ECO:0000256" key="2">
    <source>
        <dbReference type="ARBA" id="ARBA00022645"/>
    </source>
</evidence>
<gene>
    <name evidence="20" type="ORF">KP78_36960</name>
</gene>
<evidence type="ECO:0000256" key="14">
    <source>
        <dbReference type="ARBA" id="ARBA00034000"/>
    </source>
</evidence>
<evidence type="ECO:0000256" key="7">
    <source>
        <dbReference type="ARBA" id="ARBA00022801"/>
    </source>
</evidence>
<sequence length="984" mass="107944">MNERIKDLRKRATSFFTRFNSGSWRKNTRISYQVFWNICLILIILGVMGGAFAGGVGAGYFASLVKDEEIIPFEMMESNIYDYTETSDLYFANDVYLGKLRTDLEREEVVLENVSPYLINAVIATEDEYFMEHDGVVPKAIMRALFQEVTNSAVQTGGSTLTQQLIKNQILTNEVSFDRKAKEILLALRLERFFEKDEIIEAYLNVADMGRNSSGRNIAGVQTAAKGIFGVEAKDLTLPQAAFIAGLPQAPFGYTPFTNVGERKDEAGLQPGLQRMQEVLSRMLREESITQEEYDQALAYDITADFIPASSSSIDEYPWVTRELESRATEIIAVVLAERDGYSEQQLEDSKPLKDEYEQLADRDIRQNGYKIHSTIDKELYDAMEEVKNNFNDFGPNHNVTRTNLETEEEVIVSEPVQVGGILLENGTGRIISFTGGRDFDQEQLNHATQSYRSSGSTIKPIAVYAPAIEFGLIGAGTPLADVKFSYRGWNPDNYSYREYGLVPARTALAASHNLSAARLYGKMQSQGLNPGEFLEKMNPEKISSAEYENPSFSLGGMATGISVEENTAAYATLGNMGQYVEPYMIEKIVDKNGEVIYEHKTESIQVYSPATAYITLDMMRDTMTPIGTGRSAPRFLNFTTDWAAKSGTSQDFHDNWFIATNPNITFGMWFGYGEPESLYDNGQYNTRTINLWANMMNRANELRPELIDPPNSFQQPDGVVNRAFCSFTGQAATDACSQAGLVTSDLFPSSFAFSGASDALLVSRYVTLNGVRYVALDSTPAEFSSNGALLSPDYAEQMLAPYGGNAAGLFPEGNSFFDNLLVAQNRLEDDGSNPAGVTATATGSGITWTPSGSGDVVGYRVKNTGGSTIVSRKADENLTASLPNGTYYVVAVDVAGKESTPSNEIQIGAPTLPPPAQEKEENDAPATPVPPTTPPPSSGNGGNEEDPPEETEPPEVTEPAEEEQPAEETPPEETPPPDEGNGE</sequence>
<dbReference type="Gene3D" id="1.10.3810.10">
    <property type="entry name" value="Biosynthetic peptidoglycan transglycosylase-like"/>
    <property type="match status" value="1"/>
</dbReference>
<evidence type="ECO:0000256" key="13">
    <source>
        <dbReference type="ARBA" id="ARBA00023316"/>
    </source>
</evidence>
<evidence type="ECO:0000256" key="5">
    <source>
        <dbReference type="ARBA" id="ARBA00022679"/>
    </source>
</evidence>
<evidence type="ECO:0000256" key="9">
    <source>
        <dbReference type="ARBA" id="ARBA00022984"/>
    </source>
</evidence>
<evidence type="ECO:0000313" key="21">
    <source>
        <dbReference type="Proteomes" id="UP000031938"/>
    </source>
</evidence>
<feature type="compositionally biased region" description="Acidic residues" evidence="16">
    <location>
        <begin position="944"/>
        <end position="972"/>
    </location>
</feature>
<evidence type="ECO:0000256" key="3">
    <source>
        <dbReference type="ARBA" id="ARBA00022670"/>
    </source>
</evidence>
<dbReference type="InterPro" id="IPR036950">
    <property type="entry name" value="PBP_transglycosylase"/>
</dbReference>
<dbReference type="Gene3D" id="3.90.1310.40">
    <property type="match status" value="1"/>
</dbReference>
<accession>A0A0C2V4B3</accession>
<dbReference type="SUPFAM" id="SSF56601">
    <property type="entry name" value="beta-lactamase/transpeptidase-like"/>
    <property type="match status" value="1"/>
</dbReference>
<comment type="caution">
    <text evidence="20">The sequence shown here is derived from an EMBL/GenBank/DDBJ whole genome shotgun (WGS) entry which is preliminary data.</text>
</comment>
<evidence type="ECO:0000256" key="8">
    <source>
        <dbReference type="ARBA" id="ARBA00022960"/>
    </source>
</evidence>
<dbReference type="Gene3D" id="2.60.40.10">
    <property type="entry name" value="Immunoglobulins"/>
    <property type="match status" value="1"/>
</dbReference>
<dbReference type="GO" id="GO:0009252">
    <property type="term" value="P:peptidoglycan biosynthetic process"/>
    <property type="evidence" value="ECO:0007669"/>
    <property type="project" value="UniProtKB-KW"/>
</dbReference>
<evidence type="ECO:0000256" key="12">
    <source>
        <dbReference type="ARBA" id="ARBA00023268"/>
    </source>
</evidence>
<organism evidence="20 21">
    <name type="scientific">Jeotgalibacillus soli</name>
    <dbReference type="NCBI Taxonomy" id="889306"/>
    <lineage>
        <taxon>Bacteria</taxon>
        <taxon>Bacillati</taxon>
        <taxon>Bacillota</taxon>
        <taxon>Bacilli</taxon>
        <taxon>Bacillales</taxon>
        <taxon>Caryophanaceae</taxon>
        <taxon>Jeotgalibacillus</taxon>
    </lineage>
</organism>
<keyword evidence="9" id="KW-0573">Peptidoglycan synthesis</keyword>
<reference evidence="20 21" key="1">
    <citation type="submission" date="2015-01" db="EMBL/GenBank/DDBJ databases">
        <title>Genome sequencing of Jeotgalibacillus soli.</title>
        <authorList>
            <person name="Goh K.M."/>
            <person name="Chan K.-G."/>
            <person name="Yaakop A.S."/>
            <person name="Ee R."/>
            <person name="Gan H.M."/>
            <person name="Chan C.S."/>
        </authorList>
    </citation>
    <scope>NUCLEOTIDE SEQUENCE [LARGE SCALE GENOMIC DNA]</scope>
    <source>
        <strain evidence="20 21">P9</strain>
    </source>
</reference>
<keyword evidence="8" id="KW-0133">Cell shape</keyword>
<keyword evidence="4" id="KW-0328">Glycosyltransferase</keyword>
<dbReference type="PANTHER" id="PTHR32282">
    <property type="entry name" value="BINDING PROTEIN TRANSPEPTIDASE, PUTATIVE-RELATED"/>
    <property type="match status" value="1"/>
</dbReference>
<keyword evidence="2" id="KW-0121">Carboxypeptidase</keyword>
<keyword evidence="11 17" id="KW-0472">Membrane</keyword>
<evidence type="ECO:0000259" key="19">
    <source>
        <dbReference type="Pfam" id="PF00912"/>
    </source>
</evidence>
<dbReference type="InterPro" id="IPR001264">
    <property type="entry name" value="Glyco_trans_51"/>
</dbReference>
<dbReference type="Proteomes" id="UP000031938">
    <property type="component" value="Unassembled WGS sequence"/>
</dbReference>
<evidence type="ECO:0000256" key="4">
    <source>
        <dbReference type="ARBA" id="ARBA00022676"/>
    </source>
</evidence>
<evidence type="ECO:0000256" key="1">
    <source>
        <dbReference type="ARBA" id="ARBA00022475"/>
    </source>
</evidence>
<protein>
    <submittedName>
        <fullName evidence="20">Peptidoglycan glycosyltransferase</fullName>
    </submittedName>
</protein>
<feature type="compositionally biased region" description="Pro residues" evidence="16">
    <location>
        <begin position="928"/>
        <end position="938"/>
    </location>
</feature>
<dbReference type="InterPro" id="IPR023346">
    <property type="entry name" value="Lysozyme-like_dom_sf"/>
</dbReference>
<feature type="transmembrane region" description="Helical" evidence="17">
    <location>
        <begin position="34"/>
        <end position="62"/>
    </location>
</feature>
<dbReference type="Gene3D" id="3.40.710.10">
    <property type="entry name" value="DD-peptidase/beta-lactamase superfamily"/>
    <property type="match status" value="1"/>
</dbReference>
<feature type="domain" description="Penicillin-binding protein transpeptidase" evidence="18">
    <location>
        <begin position="422"/>
        <end position="663"/>
    </location>
</feature>
<dbReference type="InterPro" id="IPR012338">
    <property type="entry name" value="Beta-lactam/transpept-like"/>
</dbReference>
<name>A0A0C2V4B3_9BACL</name>